<dbReference type="EMBL" id="KK118137">
    <property type="protein sequence ID" value="KFM72316.1"/>
    <property type="molecule type" value="Genomic_DNA"/>
</dbReference>
<dbReference type="Gene3D" id="3.30.40.10">
    <property type="entry name" value="Zinc/RING finger domain, C3HC4 (zinc finger)"/>
    <property type="match status" value="1"/>
</dbReference>
<dbReference type="PANTHER" id="PTHR13363">
    <property type="entry name" value="RING FINGER AND SRY DOMAIN-CONTAINING"/>
    <property type="match status" value="1"/>
</dbReference>
<sequence>MSFQQCEFNFGRTPFRFPPNVSFQSFNNCATLSEEEKIILPRHIRLEKLRQASVREDSCSLCFDGSATVTLDPCHHTGFCTQCALQLEVCPMCRSAIDERVEVG</sequence>
<dbReference type="GO" id="GO:0008270">
    <property type="term" value="F:zinc ion binding"/>
    <property type="evidence" value="ECO:0007669"/>
    <property type="project" value="UniProtKB-KW"/>
</dbReference>
<evidence type="ECO:0000256" key="2">
    <source>
        <dbReference type="ARBA" id="ARBA00022771"/>
    </source>
</evidence>
<keyword evidence="3" id="KW-0862">Zinc</keyword>
<dbReference type="PROSITE" id="PS50089">
    <property type="entry name" value="ZF_RING_2"/>
    <property type="match status" value="1"/>
</dbReference>
<dbReference type="GO" id="GO:0051603">
    <property type="term" value="P:proteolysis involved in protein catabolic process"/>
    <property type="evidence" value="ECO:0007669"/>
    <property type="project" value="TreeGrafter"/>
</dbReference>
<dbReference type="Pfam" id="PF13920">
    <property type="entry name" value="zf-C3HC4_3"/>
    <property type="match status" value="1"/>
</dbReference>
<dbReference type="InterPro" id="IPR001841">
    <property type="entry name" value="Znf_RING"/>
</dbReference>
<dbReference type="PANTHER" id="PTHR13363:SF6">
    <property type="entry name" value="RING FINGER AND SPRY DOMAIN-CONTAINING PROTEIN 1"/>
    <property type="match status" value="1"/>
</dbReference>
<dbReference type="Proteomes" id="UP000054359">
    <property type="component" value="Unassembled WGS sequence"/>
</dbReference>
<reference evidence="6 7" key="1">
    <citation type="submission" date="2013-11" db="EMBL/GenBank/DDBJ databases">
        <title>Genome sequencing of Stegodyphus mimosarum.</title>
        <authorList>
            <person name="Bechsgaard J."/>
        </authorList>
    </citation>
    <scope>NUCLEOTIDE SEQUENCE [LARGE SCALE GENOMIC DNA]</scope>
</reference>
<gene>
    <name evidence="6" type="ORF">X975_09943</name>
</gene>
<protein>
    <submittedName>
        <fullName evidence="6">RING finger and SPRY domain-containing protein 1</fullName>
    </submittedName>
</protein>
<dbReference type="STRING" id="407821.A0A087U4M7"/>
<dbReference type="GO" id="GO:0004842">
    <property type="term" value="F:ubiquitin-protein transferase activity"/>
    <property type="evidence" value="ECO:0007669"/>
    <property type="project" value="InterPro"/>
</dbReference>
<feature type="domain" description="RING-type" evidence="5">
    <location>
        <begin position="59"/>
        <end position="94"/>
    </location>
</feature>
<dbReference type="InterPro" id="IPR013083">
    <property type="entry name" value="Znf_RING/FYVE/PHD"/>
</dbReference>
<name>A0A087U4M7_STEMI</name>
<keyword evidence="1" id="KW-0479">Metal-binding</keyword>
<keyword evidence="7" id="KW-1185">Reference proteome</keyword>
<evidence type="ECO:0000259" key="5">
    <source>
        <dbReference type="PROSITE" id="PS50089"/>
    </source>
</evidence>
<dbReference type="GO" id="GO:0005737">
    <property type="term" value="C:cytoplasm"/>
    <property type="evidence" value="ECO:0007669"/>
    <property type="project" value="TreeGrafter"/>
</dbReference>
<dbReference type="OrthoDB" id="10017393at2759"/>
<dbReference type="SUPFAM" id="SSF57850">
    <property type="entry name" value="RING/U-box"/>
    <property type="match status" value="1"/>
</dbReference>
<proteinExistence type="predicted"/>
<keyword evidence="2 4" id="KW-0863">Zinc-finger</keyword>
<dbReference type="OMA" id="MCRSAID"/>
<accession>A0A087U4M7</accession>
<evidence type="ECO:0000256" key="3">
    <source>
        <dbReference type="ARBA" id="ARBA00022833"/>
    </source>
</evidence>
<evidence type="ECO:0000313" key="7">
    <source>
        <dbReference type="Proteomes" id="UP000054359"/>
    </source>
</evidence>
<dbReference type="InterPro" id="IPR045129">
    <property type="entry name" value="RNF123/RKP/RSPRY1"/>
</dbReference>
<evidence type="ECO:0000256" key="4">
    <source>
        <dbReference type="PROSITE-ProRule" id="PRU00175"/>
    </source>
</evidence>
<evidence type="ECO:0000256" key="1">
    <source>
        <dbReference type="ARBA" id="ARBA00022723"/>
    </source>
</evidence>
<evidence type="ECO:0000313" key="6">
    <source>
        <dbReference type="EMBL" id="KFM72316.1"/>
    </source>
</evidence>
<dbReference type="SMART" id="SM00184">
    <property type="entry name" value="RING"/>
    <property type="match status" value="1"/>
</dbReference>
<organism evidence="6 7">
    <name type="scientific">Stegodyphus mimosarum</name>
    <name type="common">African social velvet spider</name>
    <dbReference type="NCBI Taxonomy" id="407821"/>
    <lineage>
        <taxon>Eukaryota</taxon>
        <taxon>Metazoa</taxon>
        <taxon>Ecdysozoa</taxon>
        <taxon>Arthropoda</taxon>
        <taxon>Chelicerata</taxon>
        <taxon>Arachnida</taxon>
        <taxon>Araneae</taxon>
        <taxon>Araneomorphae</taxon>
        <taxon>Entelegynae</taxon>
        <taxon>Eresoidea</taxon>
        <taxon>Eresidae</taxon>
        <taxon>Stegodyphus</taxon>
    </lineage>
</organism>
<dbReference type="AlphaFoldDB" id="A0A087U4M7"/>
<feature type="non-terminal residue" evidence="6">
    <location>
        <position position="104"/>
    </location>
</feature>